<dbReference type="KEGG" id="moc:BB934_26080"/>
<feature type="domain" description="Sulfocyanin-like C-terminal" evidence="2">
    <location>
        <begin position="63"/>
        <end position="175"/>
    </location>
</feature>
<protein>
    <recommendedName>
        <fullName evidence="2">Sulfocyanin-like C-terminal domain-containing protein</fullName>
    </recommendedName>
</protein>
<dbReference type="OrthoDB" id="8095956at2"/>
<evidence type="ECO:0000313" key="3">
    <source>
        <dbReference type="EMBL" id="ANY81255.1"/>
    </source>
</evidence>
<dbReference type="Pfam" id="PF06525">
    <property type="entry name" value="SoxE"/>
    <property type="match status" value="1"/>
</dbReference>
<feature type="signal peptide" evidence="1">
    <location>
        <begin position="1"/>
        <end position="24"/>
    </location>
</feature>
<dbReference type="Gene3D" id="2.60.40.420">
    <property type="entry name" value="Cupredoxins - blue copper proteins"/>
    <property type="match status" value="1"/>
</dbReference>
<dbReference type="InterPro" id="IPR008972">
    <property type="entry name" value="Cupredoxin"/>
</dbReference>
<gene>
    <name evidence="3" type="ORF">BB934_26080</name>
</gene>
<name>A0A1B2EMP3_9HYPH</name>
<reference evidence="3" key="1">
    <citation type="submission" date="2016-07" db="EMBL/GenBank/DDBJ databases">
        <title>Microvirga ossetica sp. nov. a new species of rhizobia isolated from root nodules of the legume species Vicia alpestris Steven originated from North Ossetia region in the Caucasus.</title>
        <authorList>
            <person name="Safronova V.I."/>
            <person name="Kuznetsova I.G."/>
            <person name="Sazanova A.L."/>
            <person name="Belimov A."/>
            <person name="Andronov E."/>
            <person name="Osledkin Y.S."/>
            <person name="Onishchuk O.P."/>
            <person name="Kurchak O.N."/>
            <person name="Shaposhnikov A.I."/>
            <person name="Willems A."/>
            <person name="Tikhonovich I.A."/>
        </authorList>
    </citation>
    <scope>NUCLEOTIDE SEQUENCE [LARGE SCALE GENOMIC DNA]</scope>
    <source>
        <strain evidence="3">V5/3M</strain>
    </source>
</reference>
<dbReference type="EMBL" id="CP016616">
    <property type="protein sequence ID" value="ANY81255.1"/>
    <property type="molecule type" value="Genomic_DNA"/>
</dbReference>
<keyword evidence="1" id="KW-0732">Signal</keyword>
<dbReference type="SUPFAM" id="SSF49503">
    <property type="entry name" value="Cupredoxins"/>
    <property type="match status" value="1"/>
</dbReference>
<feature type="chain" id="PRO_5008536306" description="Sulfocyanin-like C-terminal domain-containing protein" evidence="1">
    <location>
        <begin position="25"/>
        <end position="196"/>
    </location>
</feature>
<evidence type="ECO:0000259" key="2">
    <source>
        <dbReference type="Pfam" id="PF06525"/>
    </source>
</evidence>
<dbReference type="AlphaFoldDB" id="A0A1B2EMP3"/>
<evidence type="ECO:0000256" key="1">
    <source>
        <dbReference type="SAM" id="SignalP"/>
    </source>
</evidence>
<accession>A0A1B2EMP3</accession>
<proteinExistence type="predicted"/>
<organism evidence="3">
    <name type="scientific">Microvirga ossetica</name>
    <dbReference type="NCBI Taxonomy" id="1882682"/>
    <lineage>
        <taxon>Bacteria</taxon>
        <taxon>Pseudomonadati</taxon>
        <taxon>Pseudomonadota</taxon>
        <taxon>Alphaproteobacteria</taxon>
        <taxon>Hyphomicrobiales</taxon>
        <taxon>Methylobacteriaceae</taxon>
        <taxon>Microvirga</taxon>
    </lineage>
</organism>
<sequence length="196" mass="21721">MIARFARLALVASTLGLLPEMASAGEPFVPSWIKNDPAAKTVAMEIVAAWNAVARYAKDNIRTDILEFNGYWGGNLTIIVPTGWSVNIEFINRAGAVRHGLMVTRTYAESEMPVQLREEDAIWGAYVRPLEGIFPQETAQLDFTARQSGSYFLACSRQNHLMLGHWIGLEVKDGLDQAVAVIHEDKFPPEQPPGRP</sequence>
<dbReference type="InterPro" id="IPR049544">
    <property type="entry name" value="SoxE-like_C"/>
</dbReference>
<dbReference type="RefSeq" id="WP_099512321.1">
    <property type="nucleotide sequence ID" value="NZ_CP016616.1"/>
</dbReference>